<accession>A0A857JP20</accession>
<feature type="transmembrane region" description="Helical" evidence="4">
    <location>
        <begin position="6"/>
        <end position="27"/>
    </location>
</feature>
<evidence type="ECO:0000256" key="2">
    <source>
        <dbReference type="ARBA" id="ARBA00012528"/>
    </source>
</evidence>
<proteinExistence type="predicted"/>
<dbReference type="PANTHER" id="PTHR45138:SF9">
    <property type="entry name" value="DIGUANYLATE CYCLASE DGCM-RELATED"/>
    <property type="match status" value="1"/>
</dbReference>
<keyword evidence="6" id="KW-0808">Transferase</keyword>
<keyword evidence="4" id="KW-0812">Transmembrane</keyword>
<evidence type="ECO:0000259" key="5">
    <source>
        <dbReference type="PROSITE" id="PS50887"/>
    </source>
</evidence>
<dbReference type="NCBIfam" id="TIGR00254">
    <property type="entry name" value="GGDEF"/>
    <property type="match status" value="1"/>
</dbReference>
<evidence type="ECO:0000256" key="4">
    <source>
        <dbReference type="SAM" id="Phobius"/>
    </source>
</evidence>
<evidence type="ECO:0000313" key="7">
    <source>
        <dbReference type="Proteomes" id="UP000464524"/>
    </source>
</evidence>
<feature type="transmembrane region" description="Helical" evidence="4">
    <location>
        <begin position="119"/>
        <end position="139"/>
    </location>
</feature>
<dbReference type="Proteomes" id="UP000464524">
    <property type="component" value="Chromosome"/>
</dbReference>
<dbReference type="Pfam" id="PF00990">
    <property type="entry name" value="GGDEF"/>
    <property type="match status" value="1"/>
</dbReference>
<protein>
    <recommendedName>
        <fullName evidence="2">diguanylate cyclase</fullName>
        <ecNumber evidence="2">2.7.7.65</ecNumber>
    </recommendedName>
</protein>
<evidence type="ECO:0000256" key="3">
    <source>
        <dbReference type="ARBA" id="ARBA00034247"/>
    </source>
</evidence>
<dbReference type="FunFam" id="3.30.70.270:FF:000001">
    <property type="entry name" value="Diguanylate cyclase domain protein"/>
    <property type="match status" value="1"/>
</dbReference>
<dbReference type="InterPro" id="IPR050469">
    <property type="entry name" value="Diguanylate_Cyclase"/>
</dbReference>
<comment type="catalytic activity">
    <reaction evidence="3">
        <text>2 GTP = 3',3'-c-di-GMP + 2 diphosphate</text>
        <dbReference type="Rhea" id="RHEA:24898"/>
        <dbReference type="ChEBI" id="CHEBI:33019"/>
        <dbReference type="ChEBI" id="CHEBI:37565"/>
        <dbReference type="ChEBI" id="CHEBI:58805"/>
        <dbReference type="EC" id="2.7.7.65"/>
    </reaction>
</comment>
<dbReference type="SUPFAM" id="SSF55073">
    <property type="entry name" value="Nucleotide cyclase"/>
    <property type="match status" value="1"/>
</dbReference>
<dbReference type="KEGG" id="pmes:FX988_02955"/>
<dbReference type="EC" id="2.7.7.65" evidence="2"/>
<dbReference type="PANTHER" id="PTHR45138">
    <property type="entry name" value="REGULATORY COMPONENTS OF SENSORY TRANSDUCTION SYSTEM"/>
    <property type="match status" value="1"/>
</dbReference>
<dbReference type="GO" id="GO:0052621">
    <property type="term" value="F:diguanylate cyclase activity"/>
    <property type="evidence" value="ECO:0007669"/>
    <property type="project" value="UniProtKB-EC"/>
</dbReference>
<feature type="transmembrane region" description="Helical" evidence="4">
    <location>
        <begin position="151"/>
        <end position="172"/>
    </location>
</feature>
<feature type="transmembrane region" description="Helical" evidence="4">
    <location>
        <begin position="95"/>
        <end position="113"/>
    </location>
</feature>
<gene>
    <name evidence="6" type="ORF">FX988_02955</name>
</gene>
<keyword evidence="4" id="KW-0472">Membrane</keyword>
<dbReference type="InterPro" id="IPR043128">
    <property type="entry name" value="Rev_trsase/Diguanyl_cyclase"/>
</dbReference>
<dbReference type="InterPro" id="IPR029787">
    <property type="entry name" value="Nucleotide_cyclase"/>
</dbReference>
<evidence type="ECO:0000313" key="6">
    <source>
        <dbReference type="EMBL" id="QHJ12697.1"/>
    </source>
</evidence>
<feature type="transmembrane region" description="Helical" evidence="4">
    <location>
        <begin position="34"/>
        <end position="54"/>
    </location>
</feature>
<feature type="transmembrane region" description="Helical" evidence="4">
    <location>
        <begin position="66"/>
        <end position="83"/>
    </location>
</feature>
<keyword evidence="7" id="KW-1185">Reference proteome</keyword>
<feature type="transmembrane region" description="Helical" evidence="4">
    <location>
        <begin position="192"/>
        <end position="211"/>
    </location>
</feature>
<dbReference type="EMBL" id="CP047656">
    <property type="protein sequence ID" value="QHJ12697.1"/>
    <property type="molecule type" value="Genomic_DNA"/>
</dbReference>
<evidence type="ECO:0000256" key="1">
    <source>
        <dbReference type="ARBA" id="ARBA00001946"/>
    </source>
</evidence>
<name>A0A857JP20_9ALTE</name>
<dbReference type="InterPro" id="IPR000160">
    <property type="entry name" value="GGDEF_dom"/>
</dbReference>
<keyword evidence="4" id="KW-1133">Transmembrane helix</keyword>
<dbReference type="CDD" id="cd01949">
    <property type="entry name" value="GGDEF"/>
    <property type="match status" value="1"/>
</dbReference>
<organism evidence="6 7">
    <name type="scientific">Paraglaciecola mesophila</name>
    <dbReference type="NCBI Taxonomy" id="197222"/>
    <lineage>
        <taxon>Bacteria</taxon>
        <taxon>Pseudomonadati</taxon>
        <taxon>Pseudomonadota</taxon>
        <taxon>Gammaproteobacteria</taxon>
        <taxon>Alteromonadales</taxon>
        <taxon>Alteromonadaceae</taxon>
        <taxon>Paraglaciecola</taxon>
    </lineage>
</organism>
<feature type="domain" description="GGDEF" evidence="5">
    <location>
        <begin position="251"/>
        <end position="384"/>
    </location>
</feature>
<dbReference type="SMART" id="SM00267">
    <property type="entry name" value="GGDEF"/>
    <property type="match status" value="1"/>
</dbReference>
<keyword evidence="6" id="KW-0548">Nucleotidyltransferase</keyword>
<sequence length="399" mass="45122">MDAPTLFICTILVSTIMSLTMMILRAANRGEKYLVDWAIAGIFFISSNILAIFSLDFDLPTTVHPAMGNAFYLAAHAAIYSGINKCINGRSTWTLTLAVFLIPIPLHHIPLVAESVEVRILIFYPMIFALNASALVALWRRRNDKVGKAYWPLMVVLSLFIAQLIIRAVLMFAENVRLEFIGNQFMQTSGNLAIIGFIFLLTISFAIIVFWKKEVTLREASVTDYLTKWLNRSALSSIAQKEYSLSQRTRRNFGFVMFDIDHFKHVNDQHGHATGDQVLIEISRVAKSLMRNFDHCFRLGGEEFAILVSDTNTNELYAIAERIRKTVEQTTFTTYNGPLYITVSIGFALSTDADESWESSLERADKALYHSKETGRNKTSGETQSEDFYSLTLQHVQLP</sequence>
<comment type="cofactor">
    <cofactor evidence="1">
        <name>Mg(2+)</name>
        <dbReference type="ChEBI" id="CHEBI:18420"/>
    </cofactor>
</comment>
<dbReference type="AlphaFoldDB" id="A0A857JP20"/>
<dbReference type="Gene3D" id="3.30.70.270">
    <property type="match status" value="1"/>
</dbReference>
<dbReference type="PROSITE" id="PS50887">
    <property type="entry name" value="GGDEF"/>
    <property type="match status" value="1"/>
</dbReference>
<reference evidence="6 7" key="1">
    <citation type="submission" date="2019-12" db="EMBL/GenBank/DDBJ databases">
        <title>Genome sequencing and assembly of endphytes of Porphyra tenera.</title>
        <authorList>
            <person name="Park J.M."/>
            <person name="Shin R."/>
            <person name="Jo S.H."/>
        </authorList>
    </citation>
    <scope>NUCLEOTIDE SEQUENCE [LARGE SCALE GENOMIC DNA]</scope>
    <source>
        <strain evidence="6 7">GPM4</strain>
    </source>
</reference>